<name>A0A2P9HKD6_9HYPH</name>
<dbReference type="Proteomes" id="UP000246073">
    <property type="component" value="Unassembled WGS sequence"/>
</dbReference>
<evidence type="ECO:0000313" key="1">
    <source>
        <dbReference type="EMBL" id="SPL64453.1"/>
    </source>
</evidence>
<proteinExistence type="predicted"/>
<reference evidence="2" key="1">
    <citation type="submission" date="2017-12" db="EMBL/GenBank/DDBJ databases">
        <authorList>
            <person name="Diaz M."/>
        </authorList>
    </citation>
    <scope>NUCLEOTIDE SEQUENCE [LARGE SCALE GENOMIC DNA]</scope>
    <source>
        <strain evidence="2">FI11154</strain>
    </source>
</reference>
<evidence type="ECO:0000313" key="2">
    <source>
        <dbReference type="Proteomes" id="UP000246073"/>
    </source>
</evidence>
<gene>
    <name evidence="1" type="ORF">OHAE_320</name>
</gene>
<dbReference type="EMBL" id="OOFM01000005">
    <property type="protein sequence ID" value="SPL64453.1"/>
    <property type="molecule type" value="Genomic_DNA"/>
</dbReference>
<accession>A0A2P9HKD6</accession>
<protein>
    <submittedName>
        <fullName evidence="1">Uncharacterized protein</fullName>
    </submittedName>
</protein>
<dbReference type="AlphaFoldDB" id="A0A2P9HKD6"/>
<sequence>MKLTEASFARRCASIARISSDWAAELLDNIEQEQRDADTEAVFRFTDSIRARLEWLDNEAGRQALKGGSE</sequence>
<dbReference type="RefSeq" id="WP_109368307.1">
    <property type="nucleotide sequence ID" value="NZ_OOFM01000005.1"/>
</dbReference>
<organism evidence="1 2">
    <name type="scientific">Ochrobactrum soli</name>
    <dbReference type="NCBI Taxonomy" id="2448455"/>
    <lineage>
        <taxon>Bacteria</taxon>
        <taxon>Pseudomonadati</taxon>
        <taxon>Pseudomonadota</taxon>
        <taxon>Alphaproteobacteria</taxon>
        <taxon>Hyphomicrobiales</taxon>
        <taxon>Brucellaceae</taxon>
        <taxon>Brucella/Ochrobactrum group</taxon>
        <taxon>Ochrobactrum</taxon>
    </lineage>
</organism>